<sequence length="179" mass="21029">MNCIQISKEDGSTYPLYFTETELEQIYHSAINLKLKKDLIKKVQENYNPSYSWLRVEELEAVPELMAWLIEKYWHNHSADCSHNESLKSALAHFHNTAYTPELFQELMAQCQPATPENPRYRMLSAAHESIILHEQGKCSCSYFVKPRLWCATHRYFSMELEISDFIAEFTLIKEENEA</sequence>
<name>A0A413WZ05_9FIRM</name>
<evidence type="ECO:0000313" key="1">
    <source>
        <dbReference type="EMBL" id="GKG98520.1"/>
    </source>
</evidence>
<comment type="caution">
    <text evidence="1">The sequence shown here is derived from an EMBL/GenBank/DDBJ whole genome shotgun (WGS) entry which is preliminary data.</text>
</comment>
<accession>A0A413WZ05</accession>
<evidence type="ECO:0000313" key="2">
    <source>
        <dbReference type="Proteomes" id="UP001055091"/>
    </source>
</evidence>
<proteinExistence type="predicted"/>
<dbReference type="RefSeq" id="WP_117624133.1">
    <property type="nucleotide sequence ID" value="NZ_BQNJ01000001.1"/>
</dbReference>
<dbReference type="EMBL" id="BQNJ01000001">
    <property type="protein sequence ID" value="GKG98520.1"/>
    <property type="molecule type" value="Genomic_DNA"/>
</dbReference>
<gene>
    <name evidence="1" type="ORF">CE91St55_05020</name>
</gene>
<dbReference type="AlphaFoldDB" id="A0A413WZ05"/>
<reference evidence="1" key="1">
    <citation type="submission" date="2022-01" db="EMBL/GenBank/DDBJ databases">
        <title>Novel bile acid biosynthetic pathways are enriched in the microbiome of centenarians.</title>
        <authorList>
            <person name="Sato Y."/>
            <person name="Atarashi K."/>
            <person name="Plichta R.D."/>
            <person name="Arai Y."/>
            <person name="Sasajima S."/>
            <person name="Kearney M.S."/>
            <person name="Suda W."/>
            <person name="Takeshita K."/>
            <person name="Sasaki T."/>
            <person name="Okamoto S."/>
            <person name="Skelly N.A."/>
            <person name="Okamura Y."/>
            <person name="Vlamakis H."/>
            <person name="Li Y."/>
            <person name="Tanoue T."/>
            <person name="Takei H."/>
            <person name="Nittono H."/>
            <person name="Narushima S."/>
            <person name="Irie J."/>
            <person name="Itoh H."/>
            <person name="Moriya K."/>
            <person name="Sugiura Y."/>
            <person name="Suematsu M."/>
            <person name="Moritoki N."/>
            <person name="Shibata S."/>
            <person name="Littman R.D."/>
            <person name="Fischbach A.M."/>
            <person name="Uwamino Y."/>
            <person name="Inoue T."/>
            <person name="Honda A."/>
            <person name="Hattori M."/>
            <person name="Murai T."/>
            <person name="Xavier J.R."/>
            <person name="Hirose N."/>
            <person name="Honda K."/>
        </authorList>
    </citation>
    <scope>NUCLEOTIDE SEQUENCE</scope>
    <source>
        <strain evidence="1">CE91-St55</strain>
    </source>
</reference>
<organism evidence="1 2">
    <name type="scientific">Hungatella hathewayi</name>
    <dbReference type="NCBI Taxonomy" id="154046"/>
    <lineage>
        <taxon>Bacteria</taxon>
        <taxon>Bacillati</taxon>
        <taxon>Bacillota</taxon>
        <taxon>Clostridia</taxon>
        <taxon>Lachnospirales</taxon>
        <taxon>Lachnospiraceae</taxon>
        <taxon>Hungatella</taxon>
    </lineage>
</organism>
<protein>
    <submittedName>
        <fullName evidence="1">Uncharacterized protein</fullName>
    </submittedName>
</protein>
<dbReference type="Proteomes" id="UP001055091">
    <property type="component" value="Unassembled WGS sequence"/>
</dbReference>